<dbReference type="GO" id="GO:0040029">
    <property type="term" value="P:epigenetic regulation of gene expression"/>
    <property type="evidence" value="ECO:0007669"/>
    <property type="project" value="InterPro"/>
</dbReference>
<dbReference type="InterPro" id="IPR032675">
    <property type="entry name" value="LRR_dom_sf"/>
</dbReference>
<dbReference type="Gene3D" id="3.80.10.10">
    <property type="entry name" value="Ribonuclease Inhibitor"/>
    <property type="match status" value="2"/>
</dbReference>
<gene>
    <name evidence="1" type="ORF">Sangu_1201900</name>
</gene>
<reference evidence="1" key="1">
    <citation type="submission" date="2020-06" db="EMBL/GenBank/DDBJ databases">
        <authorList>
            <person name="Li T."/>
            <person name="Hu X."/>
            <person name="Zhang T."/>
            <person name="Song X."/>
            <person name="Zhang H."/>
            <person name="Dai N."/>
            <person name="Sheng W."/>
            <person name="Hou X."/>
            <person name="Wei L."/>
        </authorList>
    </citation>
    <scope>NUCLEOTIDE SEQUENCE</scope>
    <source>
        <strain evidence="1">G01</strain>
        <tissue evidence="1">Leaf</tissue>
    </source>
</reference>
<proteinExistence type="predicted"/>
<name>A0AAW2NI86_9LAMI</name>
<sequence length="395" mass="42840">MMPKLSFLMNRTQSPVSGNAIISLLLKLATLNRFQELNLHGIKLSKPVVDSLCQLAKHGCLSGLLLGNTNIGTECAIQLIKPLSKDTQELVRLDLSFCGLTSDYIVGLRDEASLISGILELNLGGNPIMKRGKSPEMFSDELFLKLSIFVFTCAHLRGPRRSGLNYSWISMQGCSELASLLRNPQCCLRVLVVSKCELGLVGLICMLQALSQNCSLEELILADNISPNEIQALTDNSGLVEQNSNSLQGDINQPKSSLHALAPDGVETLPQEMCGLNTNENQLEVADSEDDDQVGVEVTLSATVGSQIRTPQSRICLSECQSMQELIASIKMAGNLKMLDLSQNGFPREVTELLFSAWSSGPRASVADSHVDGNIVHFSVQGNKCCSVKSCCRKI</sequence>
<dbReference type="GO" id="GO:0009933">
    <property type="term" value="P:meristem structural organization"/>
    <property type="evidence" value="ECO:0007669"/>
    <property type="project" value="InterPro"/>
</dbReference>
<dbReference type="PANTHER" id="PTHR47684">
    <property type="entry name" value="PROTEIN TONSOKU"/>
    <property type="match status" value="1"/>
</dbReference>
<dbReference type="EMBL" id="JACGWK010000007">
    <property type="protein sequence ID" value="KAL0343145.1"/>
    <property type="molecule type" value="Genomic_DNA"/>
</dbReference>
<dbReference type="AlphaFoldDB" id="A0AAW2NI86"/>
<dbReference type="SUPFAM" id="SSF52047">
    <property type="entry name" value="RNI-like"/>
    <property type="match status" value="1"/>
</dbReference>
<evidence type="ECO:0000313" key="1">
    <source>
        <dbReference type="EMBL" id="KAL0343145.1"/>
    </source>
</evidence>
<dbReference type="GO" id="GO:0005634">
    <property type="term" value="C:nucleus"/>
    <property type="evidence" value="ECO:0007669"/>
    <property type="project" value="InterPro"/>
</dbReference>
<dbReference type="InterPro" id="IPR044227">
    <property type="entry name" value="TONSOKU"/>
</dbReference>
<organism evidence="1">
    <name type="scientific">Sesamum angustifolium</name>
    <dbReference type="NCBI Taxonomy" id="2727405"/>
    <lineage>
        <taxon>Eukaryota</taxon>
        <taxon>Viridiplantae</taxon>
        <taxon>Streptophyta</taxon>
        <taxon>Embryophyta</taxon>
        <taxon>Tracheophyta</taxon>
        <taxon>Spermatophyta</taxon>
        <taxon>Magnoliopsida</taxon>
        <taxon>eudicotyledons</taxon>
        <taxon>Gunneridae</taxon>
        <taxon>Pentapetalae</taxon>
        <taxon>asterids</taxon>
        <taxon>lamiids</taxon>
        <taxon>Lamiales</taxon>
        <taxon>Pedaliaceae</taxon>
        <taxon>Sesamum</taxon>
    </lineage>
</organism>
<dbReference type="PANTHER" id="PTHR47684:SF1">
    <property type="entry name" value="PROTEIN TONSOKU"/>
    <property type="match status" value="1"/>
</dbReference>
<protein>
    <submittedName>
        <fullName evidence="1">Protein TONSOKU</fullName>
    </submittedName>
</protein>
<comment type="caution">
    <text evidence="1">The sequence shown here is derived from an EMBL/GenBank/DDBJ whole genome shotgun (WGS) entry which is preliminary data.</text>
</comment>
<accession>A0AAW2NI86</accession>
<dbReference type="GO" id="GO:0072423">
    <property type="term" value="P:response to DNA damage checkpoint signaling"/>
    <property type="evidence" value="ECO:0007669"/>
    <property type="project" value="InterPro"/>
</dbReference>
<reference evidence="1" key="2">
    <citation type="journal article" date="2024" name="Plant">
        <title>Genomic evolution and insights into agronomic trait innovations of Sesamum species.</title>
        <authorList>
            <person name="Miao H."/>
            <person name="Wang L."/>
            <person name="Qu L."/>
            <person name="Liu H."/>
            <person name="Sun Y."/>
            <person name="Le M."/>
            <person name="Wang Q."/>
            <person name="Wei S."/>
            <person name="Zheng Y."/>
            <person name="Lin W."/>
            <person name="Duan Y."/>
            <person name="Cao H."/>
            <person name="Xiong S."/>
            <person name="Wang X."/>
            <person name="Wei L."/>
            <person name="Li C."/>
            <person name="Ma Q."/>
            <person name="Ju M."/>
            <person name="Zhao R."/>
            <person name="Li G."/>
            <person name="Mu C."/>
            <person name="Tian Q."/>
            <person name="Mei H."/>
            <person name="Zhang T."/>
            <person name="Gao T."/>
            <person name="Zhang H."/>
        </authorList>
    </citation>
    <scope>NUCLEOTIDE SEQUENCE</scope>
    <source>
        <strain evidence="1">G01</strain>
    </source>
</reference>